<dbReference type="GO" id="GO:0003743">
    <property type="term" value="F:translation initiation factor activity"/>
    <property type="evidence" value="ECO:0007669"/>
    <property type="project" value="TreeGrafter"/>
</dbReference>
<organism evidence="4 5">
    <name type="scientific">Angiostrongylus cantonensis</name>
    <name type="common">Rat lungworm</name>
    <dbReference type="NCBI Taxonomy" id="6313"/>
    <lineage>
        <taxon>Eukaryota</taxon>
        <taxon>Metazoa</taxon>
        <taxon>Ecdysozoa</taxon>
        <taxon>Nematoda</taxon>
        <taxon>Chromadorea</taxon>
        <taxon>Rhabditida</taxon>
        <taxon>Rhabditina</taxon>
        <taxon>Rhabditomorpha</taxon>
        <taxon>Strongyloidea</taxon>
        <taxon>Metastrongylidae</taxon>
        <taxon>Angiostrongylus</taxon>
    </lineage>
</organism>
<keyword evidence="1" id="KW-0547">Nucleotide-binding</keyword>
<dbReference type="STRING" id="6313.A0A0K0CXJ0"/>
<sequence>LKGLSREELRLRARRENEHLAIFPCKLRILPQNVFNARNPIVCGVSVEAGQLKRGTPICVPSRDCVFLGTVASIERNHEEMQLAKTGDEVENRHHFFFPYSDCLFFHYIVMNPGIISTYLVIITAARMLPLFTVFLQVCIKIENTTGEAPKLYGRHFNHEDILVSRISRDSIDACKTYFRDDLSRADWQLVVELKRLLDIL</sequence>
<evidence type="ECO:0000256" key="1">
    <source>
        <dbReference type="ARBA" id="ARBA00022741"/>
    </source>
</evidence>
<dbReference type="WBParaSite" id="ACAC_0000229701-mRNA-1">
    <property type="protein sequence ID" value="ACAC_0000229701-mRNA-1"/>
    <property type="gene ID" value="ACAC_0000229701"/>
</dbReference>
<evidence type="ECO:0000259" key="3">
    <source>
        <dbReference type="Pfam" id="PF14578"/>
    </source>
</evidence>
<dbReference type="GO" id="GO:0005739">
    <property type="term" value="C:mitochondrion"/>
    <property type="evidence" value="ECO:0007669"/>
    <property type="project" value="TreeGrafter"/>
</dbReference>
<evidence type="ECO:0000313" key="5">
    <source>
        <dbReference type="WBParaSite" id="ACAC_0000229701-mRNA-1"/>
    </source>
</evidence>
<dbReference type="PROSITE" id="PS50890">
    <property type="entry name" value="PUA"/>
    <property type="match status" value="1"/>
</dbReference>
<dbReference type="InterPro" id="IPR009000">
    <property type="entry name" value="Transl_B-barrel_sf"/>
</dbReference>
<evidence type="ECO:0000256" key="2">
    <source>
        <dbReference type="ARBA" id="ARBA00023134"/>
    </source>
</evidence>
<dbReference type="AlphaFoldDB" id="A0A0K0CXJ0"/>
<reference evidence="4" key="1">
    <citation type="submission" date="2012-09" db="EMBL/GenBank/DDBJ databases">
        <authorList>
            <person name="Martin A.A."/>
        </authorList>
    </citation>
    <scope>NUCLEOTIDE SEQUENCE</scope>
</reference>
<evidence type="ECO:0000313" key="4">
    <source>
        <dbReference type="Proteomes" id="UP000035642"/>
    </source>
</evidence>
<dbReference type="InterPro" id="IPR015760">
    <property type="entry name" value="TIF_IF2"/>
</dbReference>
<proteinExistence type="predicted"/>
<dbReference type="PANTHER" id="PTHR43381">
    <property type="entry name" value="TRANSLATION INITIATION FACTOR IF-2-RELATED"/>
    <property type="match status" value="1"/>
</dbReference>
<keyword evidence="2" id="KW-0342">GTP-binding</keyword>
<dbReference type="CDD" id="cd16266">
    <property type="entry name" value="IF2_aeIF5B_IV"/>
    <property type="match status" value="1"/>
</dbReference>
<dbReference type="InterPro" id="IPR029459">
    <property type="entry name" value="EFTU-type"/>
</dbReference>
<dbReference type="GO" id="GO:0005525">
    <property type="term" value="F:GTP binding"/>
    <property type="evidence" value="ECO:0007669"/>
    <property type="project" value="UniProtKB-KW"/>
</dbReference>
<dbReference type="Proteomes" id="UP000035642">
    <property type="component" value="Unassembled WGS sequence"/>
</dbReference>
<feature type="domain" description="Elongation factor Tu-type" evidence="3">
    <location>
        <begin position="24"/>
        <end position="90"/>
    </location>
</feature>
<keyword evidence="4" id="KW-1185">Reference proteome</keyword>
<dbReference type="SUPFAM" id="SSF50447">
    <property type="entry name" value="Translation proteins"/>
    <property type="match status" value="2"/>
</dbReference>
<name>A0A0K0CXJ0_ANGCA</name>
<accession>A0A0K0CXJ0</accession>
<reference evidence="5" key="2">
    <citation type="submission" date="2017-02" db="UniProtKB">
        <authorList>
            <consortium name="WormBaseParasite"/>
        </authorList>
    </citation>
    <scope>IDENTIFICATION</scope>
</reference>
<protein>
    <submittedName>
        <fullName evidence="5">SET domain-containing protein</fullName>
    </submittedName>
</protein>
<dbReference type="Pfam" id="PF14578">
    <property type="entry name" value="GTP_EFTU_D4"/>
    <property type="match status" value="1"/>
</dbReference>
<dbReference type="PANTHER" id="PTHR43381:SF4">
    <property type="entry name" value="EUKARYOTIC TRANSLATION INITIATION FACTOR 5B"/>
    <property type="match status" value="1"/>
</dbReference>
<dbReference type="Gene3D" id="2.40.30.10">
    <property type="entry name" value="Translation factors"/>
    <property type="match status" value="2"/>
</dbReference>